<feature type="compositionally biased region" description="Basic and acidic residues" evidence="1">
    <location>
        <begin position="398"/>
        <end position="409"/>
    </location>
</feature>
<feature type="compositionally biased region" description="Basic and acidic residues" evidence="1">
    <location>
        <begin position="568"/>
        <end position="578"/>
    </location>
</feature>
<reference evidence="2" key="1">
    <citation type="submission" date="2022-01" db="EMBL/GenBank/DDBJ databases">
        <authorList>
            <person name="Braso-Vives M."/>
        </authorList>
    </citation>
    <scope>NUCLEOTIDE SEQUENCE</scope>
</reference>
<dbReference type="Proteomes" id="UP000838412">
    <property type="component" value="Chromosome 8"/>
</dbReference>
<keyword evidence="3" id="KW-1185">Reference proteome</keyword>
<feature type="compositionally biased region" description="Gly residues" evidence="1">
    <location>
        <begin position="95"/>
        <end position="104"/>
    </location>
</feature>
<feature type="region of interest" description="Disordered" evidence="1">
    <location>
        <begin position="523"/>
        <end position="578"/>
    </location>
</feature>
<sequence>MSQHADKLAEVTAEISARTKALCPLTAERPETPVNTDDEAVGVRHGHDVIGHKLTSLKSPTGKTLADFVQRKIKRDERLQRLFRKKAVALAAKIGGNGTLGTGPTGHPATAYLRHQRSASSERPDGRLQHNLGQSETPPGGQATDRMPPPKHPVHRSFQPRRLFQPAIPLQVGGKAQAQSRPLAETAVAGSSRDVPQGHGDENYNRSRRRPSTLQTSRPTPLRSRPIHVVYTQEEIAQGIRSIRNQMMENDRTSEAPLRQQLGGWERRHDNKPADIHGQQKASRLTYMTSGPTSLEVLENNNKLQVAGNSPPPVEPPAAVMAVKADHSTILGSVTWGSIMTQSQYNTATAMAIPCMIPTTIVLAEGSCDAAATATVTQPLTPEDRIPLEEAIAMLVGREAEDNPSHCKDSPLITTGKSSIHSGFDSNLERARSSSDTSAGKRGRSKDSTNTSLSTRPTNDKKPRHGSKRSGSKNRARSSSDTAGTRTKPLAQNSYETPREFGITPSLSLTRYNGGMWHSYEPVKSLSKPPPLPPPRPPWLDHVKDSPPPTSPGSPRLATPSILSASVPRREVSRPTTT</sequence>
<dbReference type="EMBL" id="OV696693">
    <property type="protein sequence ID" value="CAH1272221.1"/>
    <property type="molecule type" value="Genomic_DNA"/>
</dbReference>
<accession>A0A8K0ABH5</accession>
<feature type="compositionally biased region" description="Polar residues" evidence="1">
    <location>
        <begin position="412"/>
        <end position="425"/>
    </location>
</feature>
<evidence type="ECO:0000313" key="3">
    <source>
        <dbReference type="Proteomes" id="UP000838412"/>
    </source>
</evidence>
<gene>
    <name evidence="2" type="primary">Hypp4793</name>
    <name evidence="2" type="ORF">BLAG_LOCUS23924</name>
</gene>
<proteinExistence type="predicted"/>
<feature type="compositionally biased region" description="Pro residues" evidence="1">
    <location>
        <begin position="528"/>
        <end position="538"/>
    </location>
</feature>
<dbReference type="AlphaFoldDB" id="A0A8K0ABH5"/>
<feature type="region of interest" description="Disordered" evidence="1">
    <location>
        <begin position="95"/>
        <end position="157"/>
    </location>
</feature>
<dbReference type="OrthoDB" id="10244016at2759"/>
<protein>
    <submittedName>
        <fullName evidence="2">Hypp4793 protein</fullName>
    </submittedName>
</protein>
<evidence type="ECO:0000256" key="1">
    <source>
        <dbReference type="SAM" id="MobiDB-lite"/>
    </source>
</evidence>
<feature type="region of interest" description="Disordered" evidence="1">
    <location>
        <begin position="398"/>
        <end position="507"/>
    </location>
</feature>
<feature type="region of interest" description="Disordered" evidence="1">
    <location>
        <begin position="172"/>
        <end position="225"/>
    </location>
</feature>
<organism evidence="2 3">
    <name type="scientific">Branchiostoma lanceolatum</name>
    <name type="common">Common lancelet</name>
    <name type="synonym">Amphioxus lanceolatum</name>
    <dbReference type="NCBI Taxonomy" id="7740"/>
    <lineage>
        <taxon>Eukaryota</taxon>
        <taxon>Metazoa</taxon>
        <taxon>Chordata</taxon>
        <taxon>Cephalochordata</taxon>
        <taxon>Leptocardii</taxon>
        <taxon>Amphioxiformes</taxon>
        <taxon>Branchiostomatidae</taxon>
        <taxon>Branchiostoma</taxon>
    </lineage>
</organism>
<name>A0A8K0ABH5_BRALA</name>
<evidence type="ECO:0000313" key="2">
    <source>
        <dbReference type="EMBL" id="CAH1272221.1"/>
    </source>
</evidence>
<feature type="compositionally biased region" description="Basic residues" evidence="1">
    <location>
        <begin position="462"/>
        <end position="476"/>
    </location>
</feature>
<feature type="compositionally biased region" description="Polar residues" evidence="1">
    <location>
        <begin position="448"/>
        <end position="457"/>
    </location>
</feature>
<feature type="compositionally biased region" description="Polar residues" evidence="1">
    <location>
        <begin position="477"/>
        <end position="496"/>
    </location>
</feature>